<dbReference type="Proteomes" id="UP000238375">
    <property type="component" value="Unassembled WGS sequence"/>
</dbReference>
<dbReference type="PANTHER" id="PTHR43736:SF1">
    <property type="entry name" value="DIHYDRONEOPTERIN TRIPHOSPHATE DIPHOSPHATASE"/>
    <property type="match status" value="1"/>
</dbReference>
<dbReference type="InterPro" id="IPR015797">
    <property type="entry name" value="NUDIX_hydrolase-like_dom_sf"/>
</dbReference>
<keyword evidence="3" id="KW-1185">Reference proteome</keyword>
<dbReference type="PROSITE" id="PS51462">
    <property type="entry name" value="NUDIX"/>
    <property type="match status" value="1"/>
</dbReference>
<dbReference type="AlphaFoldDB" id="A0A2T0TNT0"/>
<evidence type="ECO:0000259" key="1">
    <source>
        <dbReference type="PROSITE" id="PS51462"/>
    </source>
</evidence>
<gene>
    <name evidence="2" type="ORF">CLV58_101393</name>
</gene>
<dbReference type="PANTHER" id="PTHR43736">
    <property type="entry name" value="ADP-RIBOSE PYROPHOSPHATASE"/>
    <property type="match status" value="1"/>
</dbReference>
<name>A0A2T0TNT0_9BACT</name>
<dbReference type="Gene3D" id="3.90.79.10">
    <property type="entry name" value="Nucleoside Triphosphate Pyrophosphohydrolase"/>
    <property type="match status" value="1"/>
</dbReference>
<organism evidence="2 3">
    <name type="scientific">Spirosoma oryzae</name>
    <dbReference type="NCBI Taxonomy" id="1469603"/>
    <lineage>
        <taxon>Bacteria</taxon>
        <taxon>Pseudomonadati</taxon>
        <taxon>Bacteroidota</taxon>
        <taxon>Cytophagia</taxon>
        <taxon>Cytophagales</taxon>
        <taxon>Cytophagaceae</taxon>
        <taxon>Spirosoma</taxon>
    </lineage>
</organism>
<evidence type="ECO:0000313" key="3">
    <source>
        <dbReference type="Proteomes" id="UP000238375"/>
    </source>
</evidence>
<proteinExistence type="predicted"/>
<evidence type="ECO:0000313" key="2">
    <source>
        <dbReference type="EMBL" id="PRY47325.1"/>
    </source>
</evidence>
<dbReference type="CDD" id="cd03674">
    <property type="entry name" value="NUDIX_Hydrolase"/>
    <property type="match status" value="1"/>
</dbReference>
<protein>
    <submittedName>
        <fullName evidence="2">8-oxo-dGTP pyrophosphatase MutT (NUDIX family)</fullName>
    </submittedName>
</protein>
<feature type="domain" description="Nudix hydrolase" evidence="1">
    <location>
        <begin position="64"/>
        <end position="202"/>
    </location>
</feature>
<reference evidence="2 3" key="1">
    <citation type="submission" date="2018-03" db="EMBL/GenBank/DDBJ databases">
        <title>Genomic Encyclopedia of Archaeal and Bacterial Type Strains, Phase II (KMG-II): from individual species to whole genera.</title>
        <authorList>
            <person name="Goeker M."/>
        </authorList>
    </citation>
    <scope>NUCLEOTIDE SEQUENCE [LARGE SCALE GENOMIC DNA]</scope>
    <source>
        <strain evidence="2 3">DSM 28354</strain>
    </source>
</reference>
<dbReference type="EMBL" id="PVTE01000001">
    <property type="protein sequence ID" value="PRY47325.1"/>
    <property type="molecule type" value="Genomic_DNA"/>
</dbReference>
<dbReference type="InterPro" id="IPR000086">
    <property type="entry name" value="NUDIX_hydrolase_dom"/>
</dbReference>
<dbReference type="Pfam" id="PF00293">
    <property type="entry name" value="NUDIX"/>
    <property type="match status" value="1"/>
</dbReference>
<comment type="caution">
    <text evidence="2">The sequence shown here is derived from an EMBL/GenBank/DDBJ whole genome shotgun (WGS) entry which is preliminary data.</text>
</comment>
<dbReference type="SUPFAM" id="SSF55811">
    <property type="entry name" value="Nudix"/>
    <property type="match status" value="1"/>
</dbReference>
<sequence>MKNWSKLPLFYRKNQPMHRQHLLSLLQQHLDNPATIDPDERAMTKATQQFVQEHPNCFDRSLLIGHVTGSACIVSPDRQQTVLIHHGKLDRWFQPGGHADGDPDVAAVALKEAQEETGLTRLRLVAESGKPAPIFDVDVHPIPARGDVPAHLHYDIRFLIEADSTEPFVHTDEVQNVNWFLLADAKSMADSPSLSRMLMKIS</sequence>
<accession>A0A2T0TNT0</accession>